<feature type="non-terminal residue" evidence="1">
    <location>
        <position position="75"/>
    </location>
</feature>
<evidence type="ECO:0000313" key="1">
    <source>
        <dbReference type="EMBL" id="MEW9503424.1"/>
    </source>
</evidence>
<name>A0ABV3Q832_9BACL</name>
<proteinExistence type="predicted"/>
<accession>A0ABV3Q832</accession>
<organism evidence="1 2">
    <name type="scientific">Jeotgalibacillus marinus</name>
    <dbReference type="NCBI Taxonomy" id="86667"/>
    <lineage>
        <taxon>Bacteria</taxon>
        <taxon>Bacillati</taxon>
        <taxon>Bacillota</taxon>
        <taxon>Bacilli</taxon>
        <taxon>Bacillales</taxon>
        <taxon>Caryophanaceae</taxon>
        <taxon>Jeotgalibacillus</taxon>
    </lineage>
</organism>
<protein>
    <submittedName>
        <fullName evidence="1">Uncharacterized protein</fullName>
    </submittedName>
</protein>
<evidence type="ECO:0000313" key="2">
    <source>
        <dbReference type="Proteomes" id="UP001556040"/>
    </source>
</evidence>
<comment type="caution">
    <text evidence="1">The sequence shown here is derived from an EMBL/GenBank/DDBJ whole genome shotgun (WGS) entry which is preliminary data.</text>
</comment>
<dbReference type="EMBL" id="JBFMIA010000053">
    <property type="protein sequence ID" value="MEW9503424.1"/>
    <property type="molecule type" value="Genomic_DNA"/>
</dbReference>
<reference evidence="1 2" key="1">
    <citation type="journal article" date="1979" name="Int. J. Syst. Evol. Microbiol.">
        <title>Bacillus globisporus subsp. marinus subsp. nov.</title>
        <authorList>
            <person name="Liu H."/>
        </authorList>
    </citation>
    <scope>NUCLEOTIDE SEQUENCE [LARGE SCALE GENOMIC DNA]</scope>
    <source>
        <strain evidence="1 2">DSM 1297</strain>
    </source>
</reference>
<keyword evidence="2" id="KW-1185">Reference proteome</keyword>
<sequence>MQVKIINEKLGQVINLLFDLPLKGKQSRHRSKCIKALDERLKEVAEQEQELLKEHCHLDEEGNPKIKNNGQEWDV</sequence>
<gene>
    <name evidence="1" type="ORF">AB1471_16800</name>
</gene>
<dbReference type="Proteomes" id="UP001556040">
    <property type="component" value="Unassembled WGS sequence"/>
</dbReference>